<dbReference type="PANTHER" id="PTHR21087">
    <property type="entry name" value="SHIKIMATE KINASE"/>
    <property type="match status" value="1"/>
</dbReference>
<keyword evidence="4 11" id="KW-0028">Amino-acid biosynthesis</keyword>
<dbReference type="EC" id="2.7.1.71" evidence="3 11"/>
<proteinExistence type="inferred from homology"/>
<evidence type="ECO:0000313" key="13">
    <source>
        <dbReference type="EMBL" id="MBZ1350026.1"/>
    </source>
</evidence>
<dbReference type="GO" id="GO:0005829">
    <property type="term" value="C:cytosol"/>
    <property type="evidence" value="ECO:0007669"/>
    <property type="project" value="TreeGrafter"/>
</dbReference>
<keyword evidence="5 11" id="KW-0808">Transferase</keyword>
<feature type="binding site" evidence="11">
    <location>
        <position position="112"/>
    </location>
    <ligand>
        <name>substrate</name>
    </ligand>
</feature>
<keyword evidence="6 11" id="KW-0547">Nucleotide-binding</keyword>
<dbReference type="GO" id="GO:0009423">
    <property type="term" value="P:chorismate biosynthetic process"/>
    <property type="evidence" value="ECO:0007669"/>
    <property type="project" value="UniProtKB-UniRule"/>
</dbReference>
<comment type="similarity">
    <text evidence="2 11">Belongs to the shikimate kinase family.</text>
</comment>
<comment type="cofactor">
    <cofactor evidence="11">
        <name>Mg(2+)</name>
        <dbReference type="ChEBI" id="CHEBI:18420"/>
    </cofactor>
    <text evidence="11">Binds 1 Mg(2+) ion per subunit.</text>
</comment>
<dbReference type="CDD" id="cd00464">
    <property type="entry name" value="SK"/>
    <property type="match status" value="1"/>
</dbReference>
<comment type="function">
    <text evidence="11">Catalyzes the specific phosphorylation of the 3-hydroxyl group of shikimic acid using ATP as a cosubstrate.</text>
</comment>
<sequence length="238" mass="26138">MSHESVPESPQHSEPHASVDSVVPELPLRALGHDTPIFLVGMMGAGKTTIGKALARALRRDFLDLDHELEARCGVRIPVIFEIEGEKGFRKRECQVLDDCTVRPDIVLATGGGAVIAAENRSALRTRGLVVYLRASVDELFRRTSRDRNRPLLATPDPKGTLRSLLEAREPLYQEVADLTVDTGTMSVGQLVLQIVDRLKQLDKPIDRSAQSRPANSSENMRADFAASHTAENKPCTP</sequence>
<feature type="binding site" evidence="11">
    <location>
        <begin position="44"/>
        <end position="49"/>
    </location>
    <ligand>
        <name>ATP</name>
        <dbReference type="ChEBI" id="CHEBI:30616"/>
    </ligand>
</feature>
<dbReference type="InterPro" id="IPR023000">
    <property type="entry name" value="Shikimate_kinase_CS"/>
</dbReference>
<keyword evidence="11" id="KW-0460">Magnesium</keyword>
<evidence type="ECO:0000256" key="7">
    <source>
        <dbReference type="ARBA" id="ARBA00022777"/>
    </source>
</evidence>
<dbReference type="SUPFAM" id="SSF52540">
    <property type="entry name" value="P-loop containing nucleoside triphosphate hydrolases"/>
    <property type="match status" value="1"/>
</dbReference>
<comment type="subcellular location">
    <subcellularLocation>
        <location evidence="11">Cytoplasm</location>
    </subcellularLocation>
</comment>
<accession>A0A953NB59</accession>
<protein>
    <recommendedName>
        <fullName evidence="3 11">Shikimate kinase</fullName>
        <shortName evidence="11">SK</shortName>
        <ecNumber evidence="3 11">2.7.1.71</ecNumber>
    </recommendedName>
</protein>
<comment type="pathway">
    <text evidence="1 11">Metabolic intermediate biosynthesis; chorismate biosynthesis; chorismate from D-erythrose 4-phosphate and phosphoenolpyruvate: step 5/7.</text>
</comment>
<keyword evidence="9 11" id="KW-0057">Aromatic amino acid biosynthesis</keyword>
<dbReference type="GO" id="GO:0005524">
    <property type="term" value="F:ATP binding"/>
    <property type="evidence" value="ECO:0007669"/>
    <property type="project" value="UniProtKB-UniRule"/>
</dbReference>
<keyword evidence="14" id="KW-1185">Reference proteome</keyword>
<feature type="compositionally biased region" description="Polar residues" evidence="12">
    <location>
        <begin position="209"/>
        <end position="220"/>
    </location>
</feature>
<dbReference type="InterPro" id="IPR027417">
    <property type="entry name" value="P-loop_NTPase"/>
</dbReference>
<dbReference type="PRINTS" id="PR01100">
    <property type="entry name" value="SHIKIMTKNASE"/>
</dbReference>
<comment type="subunit">
    <text evidence="11">Monomer.</text>
</comment>
<evidence type="ECO:0000313" key="14">
    <source>
        <dbReference type="Proteomes" id="UP000739565"/>
    </source>
</evidence>
<feature type="binding site" evidence="11">
    <location>
        <position position="66"/>
    </location>
    <ligand>
        <name>substrate</name>
    </ligand>
</feature>
<evidence type="ECO:0000256" key="2">
    <source>
        <dbReference type="ARBA" id="ARBA00006997"/>
    </source>
</evidence>
<dbReference type="GO" id="GO:0008652">
    <property type="term" value="P:amino acid biosynthetic process"/>
    <property type="evidence" value="ECO:0007669"/>
    <property type="project" value="UniProtKB-KW"/>
</dbReference>
<dbReference type="InterPro" id="IPR000623">
    <property type="entry name" value="Shikimate_kinase/TSH1"/>
</dbReference>
<reference evidence="13" key="1">
    <citation type="submission" date="2021-07" db="EMBL/GenBank/DDBJ databases">
        <title>New genus and species of the family Alcaligenaceae.</title>
        <authorList>
            <person name="Hahn M.W."/>
        </authorList>
    </citation>
    <scope>NUCLEOTIDE SEQUENCE</scope>
    <source>
        <strain evidence="13">LF4-65</strain>
    </source>
</reference>
<dbReference type="GO" id="GO:0009073">
    <property type="term" value="P:aromatic amino acid family biosynthetic process"/>
    <property type="evidence" value="ECO:0007669"/>
    <property type="project" value="UniProtKB-KW"/>
</dbReference>
<dbReference type="PANTHER" id="PTHR21087:SF16">
    <property type="entry name" value="SHIKIMATE KINASE 1, CHLOROPLASTIC"/>
    <property type="match status" value="1"/>
</dbReference>
<dbReference type="GO" id="GO:0000287">
    <property type="term" value="F:magnesium ion binding"/>
    <property type="evidence" value="ECO:0007669"/>
    <property type="project" value="UniProtKB-UniRule"/>
</dbReference>
<feature type="binding site" evidence="11">
    <location>
        <position position="48"/>
    </location>
    <ligand>
        <name>Mg(2+)</name>
        <dbReference type="ChEBI" id="CHEBI:18420"/>
    </ligand>
</feature>
<comment type="caution">
    <text evidence="13">The sequence shown here is derived from an EMBL/GenBank/DDBJ whole genome shotgun (WGS) entry which is preliminary data.</text>
</comment>
<dbReference type="Proteomes" id="UP000739565">
    <property type="component" value="Unassembled WGS sequence"/>
</dbReference>
<dbReference type="HAMAP" id="MF_00109">
    <property type="entry name" value="Shikimate_kinase"/>
    <property type="match status" value="1"/>
</dbReference>
<evidence type="ECO:0000256" key="11">
    <source>
        <dbReference type="HAMAP-Rule" id="MF_00109"/>
    </source>
</evidence>
<feature type="binding site" evidence="11">
    <location>
        <position position="169"/>
    </location>
    <ligand>
        <name>substrate</name>
    </ligand>
</feature>
<dbReference type="Pfam" id="PF01202">
    <property type="entry name" value="SKI"/>
    <property type="match status" value="1"/>
</dbReference>
<evidence type="ECO:0000256" key="4">
    <source>
        <dbReference type="ARBA" id="ARBA00022605"/>
    </source>
</evidence>
<evidence type="ECO:0000256" key="6">
    <source>
        <dbReference type="ARBA" id="ARBA00022741"/>
    </source>
</evidence>
<keyword evidence="8 11" id="KW-0067">ATP-binding</keyword>
<keyword evidence="11" id="KW-0479">Metal-binding</keyword>
<dbReference type="InterPro" id="IPR031322">
    <property type="entry name" value="Shikimate/glucono_kinase"/>
</dbReference>
<evidence type="ECO:0000256" key="12">
    <source>
        <dbReference type="SAM" id="MobiDB-lite"/>
    </source>
</evidence>
<gene>
    <name evidence="11" type="primary">aroK</name>
    <name evidence="13" type="ORF">KZZ10_05165</name>
</gene>
<feature type="binding site" evidence="11">
    <location>
        <position position="150"/>
    </location>
    <ligand>
        <name>ATP</name>
        <dbReference type="ChEBI" id="CHEBI:30616"/>
    </ligand>
</feature>
<evidence type="ECO:0000256" key="8">
    <source>
        <dbReference type="ARBA" id="ARBA00022840"/>
    </source>
</evidence>
<organism evidence="13 14">
    <name type="scientific">Zwartia hollandica</name>
    <dbReference type="NCBI Taxonomy" id="324606"/>
    <lineage>
        <taxon>Bacteria</taxon>
        <taxon>Pseudomonadati</taxon>
        <taxon>Pseudomonadota</taxon>
        <taxon>Betaproteobacteria</taxon>
        <taxon>Burkholderiales</taxon>
        <taxon>Alcaligenaceae</taxon>
        <taxon>Zwartia</taxon>
    </lineage>
</organism>
<evidence type="ECO:0000256" key="10">
    <source>
        <dbReference type="ARBA" id="ARBA00048567"/>
    </source>
</evidence>
<evidence type="ECO:0000256" key="5">
    <source>
        <dbReference type="ARBA" id="ARBA00022679"/>
    </source>
</evidence>
<dbReference type="Gene3D" id="3.40.50.300">
    <property type="entry name" value="P-loop containing nucleotide triphosphate hydrolases"/>
    <property type="match status" value="1"/>
</dbReference>
<keyword evidence="11" id="KW-0963">Cytoplasm</keyword>
<evidence type="ECO:0000256" key="9">
    <source>
        <dbReference type="ARBA" id="ARBA00023141"/>
    </source>
</evidence>
<comment type="caution">
    <text evidence="11">Lacks conserved residue(s) required for the propagation of feature annotation.</text>
</comment>
<dbReference type="GO" id="GO:0004765">
    <property type="term" value="F:shikimate kinase activity"/>
    <property type="evidence" value="ECO:0007669"/>
    <property type="project" value="UniProtKB-UniRule"/>
</dbReference>
<dbReference type="EMBL" id="JAHXRI010000006">
    <property type="protein sequence ID" value="MBZ1350026.1"/>
    <property type="molecule type" value="Genomic_DNA"/>
</dbReference>
<dbReference type="PROSITE" id="PS01128">
    <property type="entry name" value="SHIKIMATE_KINASE"/>
    <property type="match status" value="1"/>
</dbReference>
<keyword evidence="7 11" id="KW-0418">Kinase</keyword>
<evidence type="ECO:0000256" key="1">
    <source>
        <dbReference type="ARBA" id="ARBA00004842"/>
    </source>
</evidence>
<feature type="region of interest" description="Disordered" evidence="12">
    <location>
        <begin position="206"/>
        <end position="238"/>
    </location>
</feature>
<comment type="catalytic activity">
    <reaction evidence="10 11">
        <text>shikimate + ATP = 3-phosphoshikimate + ADP + H(+)</text>
        <dbReference type="Rhea" id="RHEA:13121"/>
        <dbReference type="ChEBI" id="CHEBI:15378"/>
        <dbReference type="ChEBI" id="CHEBI:30616"/>
        <dbReference type="ChEBI" id="CHEBI:36208"/>
        <dbReference type="ChEBI" id="CHEBI:145989"/>
        <dbReference type="ChEBI" id="CHEBI:456216"/>
        <dbReference type="EC" id="2.7.1.71"/>
    </reaction>
</comment>
<dbReference type="AlphaFoldDB" id="A0A953NB59"/>
<evidence type="ECO:0000256" key="3">
    <source>
        <dbReference type="ARBA" id="ARBA00012154"/>
    </source>
</evidence>
<name>A0A953NB59_9BURK</name>
<feature type="binding site" evidence="11">
    <location>
        <position position="90"/>
    </location>
    <ligand>
        <name>substrate</name>
    </ligand>
</feature>